<comment type="caution">
    <text evidence="2">The sequence shown here is derived from an EMBL/GenBank/DDBJ whole genome shotgun (WGS) entry which is preliminary data.</text>
</comment>
<feature type="region of interest" description="Disordered" evidence="1">
    <location>
        <begin position="1"/>
        <end position="75"/>
    </location>
</feature>
<dbReference type="Proteomes" id="UP000268093">
    <property type="component" value="Unassembled WGS sequence"/>
</dbReference>
<name>A0A433AUJ2_9FUNG</name>
<evidence type="ECO:0000256" key="1">
    <source>
        <dbReference type="SAM" id="MobiDB-lite"/>
    </source>
</evidence>
<evidence type="ECO:0000313" key="2">
    <source>
        <dbReference type="EMBL" id="RUP06382.1"/>
    </source>
</evidence>
<reference evidence="2 3" key="1">
    <citation type="journal article" date="2018" name="New Phytol.">
        <title>Phylogenomics of Endogonaceae and evolution of mycorrhizas within Mucoromycota.</title>
        <authorList>
            <person name="Chang Y."/>
            <person name="Desiro A."/>
            <person name="Na H."/>
            <person name="Sandor L."/>
            <person name="Lipzen A."/>
            <person name="Clum A."/>
            <person name="Barry K."/>
            <person name="Grigoriev I.V."/>
            <person name="Martin F.M."/>
            <person name="Stajich J.E."/>
            <person name="Smith M.E."/>
            <person name="Bonito G."/>
            <person name="Spatafora J.W."/>
        </authorList>
    </citation>
    <scope>NUCLEOTIDE SEQUENCE [LARGE SCALE GENOMIC DNA]</scope>
    <source>
        <strain evidence="2 3">GMNB39</strain>
    </source>
</reference>
<feature type="compositionally biased region" description="Low complexity" evidence="1">
    <location>
        <begin position="25"/>
        <end position="38"/>
    </location>
</feature>
<accession>A0A433AUJ2</accession>
<organism evidence="2 3">
    <name type="scientific">Jimgerdemannia flammicorona</name>
    <dbReference type="NCBI Taxonomy" id="994334"/>
    <lineage>
        <taxon>Eukaryota</taxon>
        <taxon>Fungi</taxon>
        <taxon>Fungi incertae sedis</taxon>
        <taxon>Mucoromycota</taxon>
        <taxon>Mucoromycotina</taxon>
        <taxon>Endogonomycetes</taxon>
        <taxon>Endogonales</taxon>
        <taxon>Endogonaceae</taxon>
        <taxon>Jimgerdemannia</taxon>
    </lineage>
</organism>
<proteinExistence type="predicted"/>
<gene>
    <name evidence="2" type="ORF">BC936DRAFT_140328</name>
</gene>
<protein>
    <submittedName>
        <fullName evidence="2">Uncharacterized protein</fullName>
    </submittedName>
</protein>
<dbReference type="AlphaFoldDB" id="A0A433AUJ2"/>
<sequence>MAENHQPPPPYGSIPHGPSPHDPSLHGPSSHGPSLHGPHVPPPPQWTQSNNVSDVNGPSFAGQTSIGDNANFGEYDVRMSTFSF</sequence>
<keyword evidence="3" id="KW-1185">Reference proteome</keyword>
<feature type="compositionally biased region" description="Polar residues" evidence="1">
    <location>
        <begin position="46"/>
        <end position="68"/>
    </location>
</feature>
<evidence type="ECO:0000313" key="3">
    <source>
        <dbReference type="Proteomes" id="UP000268093"/>
    </source>
</evidence>
<feature type="compositionally biased region" description="Pro residues" evidence="1">
    <location>
        <begin position="1"/>
        <end position="21"/>
    </location>
</feature>
<dbReference type="EMBL" id="RBNI01016824">
    <property type="protein sequence ID" value="RUP06382.1"/>
    <property type="molecule type" value="Genomic_DNA"/>
</dbReference>